<dbReference type="STRING" id="286115.A0A507CZC3"/>
<evidence type="ECO:0000259" key="17">
    <source>
        <dbReference type="PROSITE" id="PS51562"/>
    </source>
</evidence>
<evidence type="ECO:0000256" key="11">
    <source>
        <dbReference type="ARBA" id="ARBA00033387"/>
    </source>
</evidence>
<dbReference type="InterPro" id="IPR016899">
    <property type="entry name" value="mRNA_G-N7_MeTrfase_euk"/>
</dbReference>
<dbReference type="CDD" id="cd02440">
    <property type="entry name" value="AdoMet_MTases"/>
    <property type="match status" value="1"/>
</dbReference>
<keyword evidence="9 14" id="KW-0539">Nucleus</keyword>
<dbReference type="Pfam" id="PF03291">
    <property type="entry name" value="mRNA_G-N7_MeTrfase"/>
    <property type="match status" value="1"/>
</dbReference>
<dbReference type="GO" id="GO:0004482">
    <property type="term" value="F:mRNA 5'-cap (guanine-N7-)-methyltransferase activity"/>
    <property type="evidence" value="ECO:0007669"/>
    <property type="project" value="UniProtKB-EC"/>
</dbReference>
<accession>A0A507CZC3</accession>
<evidence type="ECO:0000256" key="5">
    <source>
        <dbReference type="ARBA" id="ARBA00022679"/>
    </source>
</evidence>
<feature type="site" description="mRNA cap binding" evidence="15">
    <location>
        <position position="179"/>
    </location>
</feature>
<dbReference type="InterPro" id="IPR029063">
    <property type="entry name" value="SAM-dependent_MTases_sf"/>
</dbReference>
<dbReference type="GO" id="GO:0003723">
    <property type="term" value="F:RNA binding"/>
    <property type="evidence" value="ECO:0007669"/>
    <property type="project" value="UniProtKB-KW"/>
</dbReference>
<evidence type="ECO:0000313" key="18">
    <source>
        <dbReference type="EMBL" id="TPX44496.1"/>
    </source>
</evidence>
<feature type="site" description="mRNA cap binding" evidence="15">
    <location>
        <position position="405"/>
    </location>
</feature>
<dbReference type="VEuPathDB" id="FungiDB:SeMB42_g04304"/>
<comment type="subcellular location">
    <subcellularLocation>
        <location evidence="1 14">Nucleus</location>
    </subcellularLocation>
</comment>
<evidence type="ECO:0000256" key="6">
    <source>
        <dbReference type="ARBA" id="ARBA00022691"/>
    </source>
</evidence>
<dbReference type="PIRSF" id="PIRSF028762">
    <property type="entry name" value="ABD1"/>
    <property type="match status" value="1"/>
</dbReference>
<feature type="site" description="mRNA cap binding" evidence="15">
    <location>
        <position position="185"/>
    </location>
</feature>
<dbReference type="GO" id="GO:0005634">
    <property type="term" value="C:nucleus"/>
    <property type="evidence" value="ECO:0007669"/>
    <property type="project" value="UniProtKB-SubCell"/>
</dbReference>
<organism evidence="18 19">
    <name type="scientific">Synchytrium endobioticum</name>
    <dbReference type="NCBI Taxonomy" id="286115"/>
    <lineage>
        <taxon>Eukaryota</taxon>
        <taxon>Fungi</taxon>
        <taxon>Fungi incertae sedis</taxon>
        <taxon>Chytridiomycota</taxon>
        <taxon>Chytridiomycota incertae sedis</taxon>
        <taxon>Chytridiomycetes</taxon>
        <taxon>Synchytriales</taxon>
        <taxon>Synchytriaceae</taxon>
        <taxon>Synchytrium</taxon>
    </lineage>
</organism>
<proteinExistence type="inferred from homology"/>
<dbReference type="EMBL" id="QEAN01000171">
    <property type="protein sequence ID" value="TPX44496.1"/>
    <property type="molecule type" value="Genomic_DNA"/>
</dbReference>
<dbReference type="EC" id="2.1.1.56" evidence="2 14"/>
<evidence type="ECO:0000313" key="19">
    <source>
        <dbReference type="Proteomes" id="UP000317494"/>
    </source>
</evidence>
<feature type="site" description="mRNA cap binding" evidence="15">
    <location>
        <position position="260"/>
    </location>
</feature>
<dbReference type="PROSITE" id="PS51562">
    <property type="entry name" value="RNA_CAP0_MT"/>
    <property type="match status" value="1"/>
</dbReference>
<dbReference type="SUPFAM" id="SSF53335">
    <property type="entry name" value="S-adenosyl-L-methionine-dependent methyltransferases"/>
    <property type="match status" value="1"/>
</dbReference>
<protein>
    <recommendedName>
        <fullName evidence="13 14">mRNA cap guanine-N(7) methyltransferase</fullName>
        <ecNumber evidence="2 14">2.1.1.56</ecNumber>
    </recommendedName>
    <alternativeName>
        <fullName evidence="10 14">mRNA (guanine-N(7))-methyltransferase</fullName>
    </alternativeName>
    <alternativeName>
        <fullName evidence="11 14">mRNA cap methyltransferase</fullName>
    </alternativeName>
</protein>
<comment type="caution">
    <text evidence="18">The sequence shown here is derived from an EMBL/GenBank/DDBJ whole genome shotgun (WGS) entry which is preliminary data.</text>
</comment>
<evidence type="ECO:0000256" key="13">
    <source>
        <dbReference type="ARBA" id="ARBA00049739"/>
    </source>
</evidence>
<evidence type="ECO:0000256" key="15">
    <source>
        <dbReference type="PIRSR" id="PIRSR028762-2"/>
    </source>
</evidence>
<reference evidence="18 19" key="1">
    <citation type="journal article" date="2019" name="Sci. Rep.">
        <title>Comparative genomics of chytrid fungi reveal insights into the obligate biotrophic and pathogenic lifestyle of Synchytrium endobioticum.</title>
        <authorList>
            <person name="van de Vossenberg B.T.L.H."/>
            <person name="Warris S."/>
            <person name="Nguyen H.D.T."/>
            <person name="van Gent-Pelzer M.P.E."/>
            <person name="Joly D.L."/>
            <person name="van de Geest H.C."/>
            <person name="Bonants P.J.M."/>
            <person name="Smith D.S."/>
            <person name="Levesque C.A."/>
            <person name="van der Lee T.A.J."/>
        </authorList>
    </citation>
    <scope>NUCLEOTIDE SEQUENCE [LARGE SCALE GENOMIC DNA]</scope>
    <source>
        <strain evidence="18 19">MB42</strain>
    </source>
</reference>
<dbReference type="AlphaFoldDB" id="A0A507CZC3"/>
<evidence type="ECO:0000256" key="9">
    <source>
        <dbReference type="ARBA" id="ARBA00023242"/>
    </source>
</evidence>
<keyword evidence="3 14" id="KW-0489">Methyltransferase</keyword>
<evidence type="ECO:0000256" key="8">
    <source>
        <dbReference type="ARBA" id="ARBA00023042"/>
    </source>
</evidence>
<comment type="catalytic activity">
    <reaction evidence="12">
        <text>a 5'-end (5'-triphosphoguanosine)-ribonucleoside in mRNA + S-adenosyl-L-methionine = a 5'-end (N(7)-methyl 5'-triphosphoguanosine)-ribonucleoside in mRNA + S-adenosyl-L-homocysteine</text>
        <dbReference type="Rhea" id="RHEA:67008"/>
        <dbReference type="Rhea" id="RHEA-COMP:17166"/>
        <dbReference type="Rhea" id="RHEA-COMP:17167"/>
        <dbReference type="ChEBI" id="CHEBI:57856"/>
        <dbReference type="ChEBI" id="CHEBI:59789"/>
        <dbReference type="ChEBI" id="CHEBI:156461"/>
        <dbReference type="ChEBI" id="CHEBI:167617"/>
        <dbReference type="EC" id="2.1.1.56"/>
    </reaction>
</comment>
<dbReference type="InterPro" id="IPR039753">
    <property type="entry name" value="RG7MT1"/>
</dbReference>
<feature type="compositionally biased region" description="Polar residues" evidence="16">
    <location>
        <begin position="34"/>
        <end position="45"/>
    </location>
</feature>
<dbReference type="Proteomes" id="UP000317494">
    <property type="component" value="Unassembled WGS sequence"/>
</dbReference>
<feature type="domain" description="MRNA cap 0 methyltransferase" evidence="17">
    <location>
        <begin position="131"/>
        <end position="413"/>
    </location>
</feature>
<keyword evidence="6 14" id="KW-0949">S-adenosyl-L-methionine</keyword>
<name>A0A507CZC3_9FUNG</name>
<feature type="compositionally biased region" description="Basic and acidic residues" evidence="16">
    <location>
        <begin position="50"/>
        <end position="62"/>
    </location>
</feature>
<evidence type="ECO:0000256" key="1">
    <source>
        <dbReference type="ARBA" id="ARBA00004123"/>
    </source>
</evidence>
<evidence type="ECO:0000256" key="3">
    <source>
        <dbReference type="ARBA" id="ARBA00022603"/>
    </source>
</evidence>
<evidence type="ECO:0000256" key="10">
    <source>
        <dbReference type="ARBA" id="ARBA00032772"/>
    </source>
</evidence>
<dbReference type="InterPro" id="IPR004971">
    <property type="entry name" value="mRNA_G-N7_MeTrfase_dom"/>
</dbReference>
<feature type="region of interest" description="Disordered" evidence="16">
    <location>
        <begin position="34"/>
        <end position="105"/>
    </location>
</feature>
<dbReference type="PANTHER" id="PTHR12189">
    <property type="entry name" value="MRNA GUANINE-7- METHYLTRANSFERASE"/>
    <property type="match status" value="1"/>
</dbReference>
<evidence type="ECO:0000256" key="4">
    <source>
        <dbReference type="ARBA" id="ARBA00022664"/>
    </source>
</evidence>
<keyword evidence="4 14" id="KW-0507">mRNA processing</keyword>
<comment type="similarity">
    <text evidence="14">Belongs to the class I-like SAM-binding methyltransferase superfamily. mRNA cap 0 methyltransferase family.</text>
</comment>
<feature type="compositionally biased region" description="Polar residues" evidence="16">
    <location>
        <begin position="73"/>
        <end position="89"/>
    </location>
</feature>
<feature type="binding site" evidence="15">
    <location>
        <begin position="140"/>
        <end position="141"/>
    </location>
    <ligand>
        <name>mRNA</name>
        <dbReference type="ChEBI" id="CHEBI:33699"/>
    </ligand>
</feature>
<feature type="site" description="mRNA cap binding" evidence="15">
    <location>
        <position position="343"/>
    </location>
</feature>
<keyword evidence="7 14" id="KW-0694">RNA-binding</keyword>
<evidence type="ECO:0000256" key="2">
    <source>
        <dbReference type="ARBA" id="ARBA00011926"/>
    </source>
</evidence>
<evidence type="ECO:0000256" key="14">
    <source>
        <dbReference type="PIRNR" id="PIRNR028762"/>
    </source>
</evidence>
<keyword evidence="8 14" id="KW-0506">mRNA capping</keyword>
<evidence type="ECO:0000256" key="12">
    <source>
        <dbReference type="ARBA" id="ARBA00044712"/>
    </source>
</evidence>
<evidence type="ECO:0000256" key="7">
    <source>
        <dbReference type="ARBA" id="ARBA00022884"/>
    </source>
</evidence>
<dbReference type="Gene3D" id="3.40.50.150">
    <property type="entry name" value="Vaccinia Virus protein VP39"/>
    <property type="match status" value="1"/>
</dbReference>
<feature type="site" description="mRNA cap binding" evidence="15">
    <location>
        <position position="210"/>
    </location>
</feature>
<sequence length="413" mass="46607">MRRCRVSRSLLDPYCRSAAFPALVPYGGHHHTLLPSTRTTANMSSNKRKILPEAHETRDTKRGRYTGPPPPQTANSNQHHKQNPNYQSHSEYKNQQHHNHHRPPVLDSVAPLVASHYNARPDAGQAVRHQSPIIGLRHFNNWCKATLIQEFTKKARATICHPGGDRTRGLRVLDMCCGKGGDFGKWAKANVDDLVGIDIAAVSIEDAKSRYEEGRTRRGPAAFRFRASFFAQNCFTQPLSDSLGPNPPPFDLVSTQFALHYSFENEVSARQALKNISGALRTGGYFIGTLPDAYWIVKRLKSEAGLSFGNSLYRITFEHRDSFPTFGHKYWFLLEDAINNAPEFLVHFPTLKRLAAEYGLNLVYKKRLHDFYVERSSEGDDGALLKKMLGTKIVTANEWEAIGIYLAFAFQKL</sequence>
<evidence type="ECO:0000256" key="16">
    <source>
        <dbReference type="SAM" id="MobiDB-lite"/>
    </source>
</evidence>
<keyword evidence="19" id="KW-1185">Reference proteome</keyword>
<keyword evidence="5 14" id="KW-0808">Transferase</keyword>
<dbReference type="PANTHER" id="PTHR12189:SF2">
    <property type="entry name" value="MRNA CAP GUANINE-N7 METHYLTRANSFERASE"/>
    <property type="match status" value="1"/>
</dbReference>
<gene>
    <name evidence="18" type="ORF">SeMB42_g04304</name>
</gene>